<gene>
    <name evidence="1" type="ORF">BcDW1_8795</name>
</gene>
<name>M7UGE3_BOTF1</name>
<accession>M7UGE3</accession>
<evidence type="ECO:0000313" key="1">
    <source>
        <dbReference type="EMBL" id="EMR82607.1"/>
    </source>
</evidence>
<dbReference type="AlphaFoldDB" id="M7UGE3"/>
<evidence type="ECO:0000313" key="2">
    <source>
        <dbReference type="Proteomes" id="UP000012045"/>
    </source>
</evidence>
<reference evidence="2" key="1">
    <citation type="journal article" date="2013" name="Genome Announc.">
        <title>Draft genome sequence of Botrytis cinerea BcDW1, inoculum for noble rot of grape berries.</title>
        <authorList>
            <person name="Blanco-Ulate B."/>
            <person name="Allen G."/>
            <person name="Powell A.L."/>
            <person name="Cantu D."/>
        </authorList>
    </citation>
    <scope>NUCLEOTIDE SEQUENCE [LARGE SCALE GENOMIC DNA]</scope>
    <source>
        <strain evidence="2">BcDW1</strain>
    </source>
</reference>
<dbReference type="EMBL" id="KB708034">
    <property type="protein sequence ID" value="EMR82607.1"/>
    <property type="molecule type" value="Genomic_DNA"/>
</dbReference>
<dbReference type="OrthoDB" id="3463875at2759"/>
<dbReference type="Proteomes" id="UP000012045">
    <property type="component" value="Unassembled WGS sequence"/>
</dbReference>
<dbReference type="HOGENOM" id="CLU_116362_0_0_1"/>
<protein>
    <submittedName>
        <fullName evidence="1">Uncharacterized protein</fullName>
    </submittedName>
</protein>
<organism evidence="1 2">
    <name type="scientific">Botryotinia fuckeliana (strain BcDW1)</name>
    <name type="common">Noble rot fungus</name>
    <name type="synonym">Botrytis cinerea</name>
    <dbReference type="NCBI Taxonomy" id="1290391"/>
    <lineage>
        <taxon>Eukaryota</taxon>
        <taxon>Fungi</taxon>
        <taxon>Dikarya</taxon>
        <taxon>Ascomycota</taxon>
        <taxon>Pezizomycotina</taxon>
        <taxon>Leotiomycetes</taxon>
        <taxon>Helotiales</taxon>
        <taxon>Sclerotiniaceae</taxon>
        <taxon>Botrytis</taxon>
    </lineage>
</organism>
<sequence>MCISFAPPSPAHSSLDFIRPANPTPYHPENVLSISSPFFRPSNPTPYHPQNLPQDLEETRSICRVLREAGLVDIEQLMDSYDLRDDEKNRILRAWEYNEGIREDCLVQNVKEKILMRRQSGVESEKEKENEVFTSYVGVKKSVNTEKSKVLGETRNFITNRVPIPQKIKEEMDYSFDESYFSNY</sequence>
<proteinExistence type="predicted"/>